<dbReference type="GO" id="GO:0035805">
    <property type="term" value="C:egg coat"/>
    <property type="evidence" value="ECO:0007669"/>
    <property type="project" value="UniProtKB-SubCell"/>
</dbReference>
<dbReference type="InterPro" id="IPR051148">
    <property type="entry name" value="Zona_Pellucida_Domain_gp"/>
</dbReference>
<dbReference type="GO" id="GO:0032190">
    <property type="term" value="F:acrosin binding"/>
    <property type="evidence" value="ECO:0007669"/>
    <property type="project" value="TreeGrafter"/>
</dbReference>
<keyword evidence="6" id="KW-1133">Transmembrane helix</keyword>
<dbReference type="Proteomes" id="UP000504611">
    <property type="component" value="Unplaced"/>
</dbReference>
<keyword evidence="7" id="KW-0472">Membrane</keyword>
<evidence type="ECO:0000256" key="7">
    <source>
        <dbReference type="ARBA" id="ARBA00023136"/>
    </source>
</evidence>
<dbReference type="OrthoDB" id="8889443at2759"/>
<protein>
    <submittedName>
        <fullName evidence="13">Zona pellucida sperm-binding protein 1-like</fullName>
    </submittedName>
</protein>
<comment type="subcellular location">
    <subcellularLocation>
        <location evidence="1">Cell membrane</location>
        <topology evidence="1">Single-pass type I membrane protein</topology>
    </subcellularLocation>
    <subcellularLocation>
        <location evidence="10">Zona pellucida</location>
    </subcellularLocation>
</comment>
<evidence type="ECO:0000256" key="3">
    <source>
        <dbReference type="ARBA" id="ARBA00022530"/>
    </source>
</evidence>
<dbReference type="InterPro" id="IPR042235">
    <property type="entry name" value="ZP-C_dom"/>
</dbReference>
<reference evidence="13" key="1">
    <citation type="submission" date="2025-08" db="UniProtKB">
        <authorList>
            <consortium name="RefSeq"/>
        </authorList>
    </citation>
    <scope>IDENTIFICATION</scope>
    <source>
        <tissue evidence="13">Muscle</tissue>
    </source>
</reference>
<dbReference type="GeneID" id="104944762"/>
<dbReference type="PANTHER" id="PTHR23343">
    <property type="entry name" value="ZONA PELLUCIDA SPERM-BINDING PROTEIN"/>
    <property type="match status" value="1"/>
</dbReference>
<dbReference type="AlphaFoldDB" id="A0A6I9N3P3"/>
<keyword evidence="5" id="KW-0812">Transmembrane</keyword>
<evidence type="ECO:0000313" key="13">
    <source>
        <dbReference type="RefSeq" id="XP_010768640.1"/>
    </source>
</evidence>
<organism evidence="12 13">
    <name type="scientific">Notothenia coriiceps</name>
    <name type="common">black rockcod</name>
    <dbReference type="NCBI Taxonomy" id="8208"/>
    <lineage>
        <taxon>Eukaryota</taxon>
        <taxon>Metazoa</taxon>
        <taxon>Chordata</taxon>
        <taxon>Craniata</taxon>
        <taxon>Vertebrata</taxon>
        <taxon>Euteleostomi</taxon>
        <taxon>Actinopterygii</taxon>
        <taxon>Neopterygii</taxon>
        <taxon>Teleostei</taxon>
        <taxon>Neoteleostei</taxon>
        <taxon>Acanthomorphata</taxon>
        <taxon>Eupercaria</taxon>
        <taxon>Perciformes</taxon>
        <taxon>Notothenioidei</taxon>
        <taxon>Nototheniidae</taxon>
        <taxon>Notothenia</taxon>
    </lineage>
</organism>
<dbReference type="PROSITE" id="PS51034">
    <property type="entry name" value="ZP_2"/>
    <property type="match status" value="1"/>
</dbReference>
<evidence type="ECO:0000256" key="10">
    <source>
        <dbReference type="ARBA" id="ARBA00024183"/>
    </source>
</evidence>
<dbReference type="GO" id="GO:0060468">
    <property type="term" value="P:prevention of polyspermy"/>
    <property type="evidence" value="ECO:0007669"/>
    <property type="project" value="TreeGrafter"/>
</dbReference>
<proteinExistence type="predicted"/>
<dbReference type="RefSeq" id="XP_010768640.1">
    <property type="nucleotide sequence ID" value="XM_010770338.1"/>
</dbReference>
<evidence type="ECO:0000256" key="2">
    <source>
        <dbReference type="ARBA" id="ARBA00022475"/>
    </source>
</evidence>
<dbReference type="PANTHER" id="PTHR23343:SF117">
    <property type="entry name" value="ZONA PELLUCIDA SPERM-BINDING PROTEIN 4-LIKE ISOFORM X1"/>
    <property type="match status" value="1"/>
</dbReference>
<keyword evidence="8" id="KW-1015">Disulfide bond</keyword>
<dbReference type="Pfam" id="PF00100">
    <property type="entry name" value="Zona_pellucida"/>
    <property type="match status" value="1"/>
</dbReference>
<evidence type="ECO:0000256" key="4">
    <source>
        <dbReference type="ARBA" id="ARBA00022685"/>
    </source>
</evidence>
<keyword evidence="3" id="KW-0964">Secreted</keyword>
<evidence type="ECO:0000256" key="1">
    <source>
        <dbReference type="ARBA" id="ARBA00004251"/>
    </source>
</evidence>
<keyword evidence="9" id="KW-0278">Fertilization</keyword>
<evidence type="ECO:0000256" key="9">
    <source>
        <dbReference type="ARBA" id="ARBA00023279"/>
    </source>
</evidence>
<dbReference type="GO" id="GO:0007339">
    <property type="term" value="P:binding of sperm to zona pellucida"/>
    <property type="evidence" value="ECO:0007669"/>
    <property type="project" value="TreeGrafter"/>
</dbReference>
<dbReference type="GO" id="GO:0005886">
    <property type="term" value="C:plasma membrane"/>
    <property type="evidence" value="ECO:0007669"/>
    <property type="project" value="UniProtKB-SubCell"/>
</dbReference>
<keyword evidence="2" id="KW-1003">Cell membrane</keyword>
<keyword evidence="12" id="KW-1185">Reference proteome</keyword>
<evidence type="ECO:0000256" key="6">
    <source>
        <dbReference type="ARBA" id="ARBA00022989"/>
    </source>
</evidence>
<dbReference type="Gene3D" id="2.60.40.4100">
    <property type="entry name" value="Zona pellucida, ZP-C domain"/>
    <property type="match status" value="1"/>
</dbReference>
<evidence type="ECO:0000259" key="11">
    <source>
        <dbReference type="PROSITE" id="PS51034"/>
    </source>
</evidence>
<keyword evidence="4" id="KW-0165">Cleavage on pair of basic residues</keyword>
<sequence length="148" mass="16214">MGKYESFSSFHPEAHLPLSVIGGGSVYLQLSLQDPPAPHLLLLVHSCLAFTHTPHSSWRLVYDGCRGDSQLLPSSRSTPPPTQRILIPALQSPPSESPPLLTEGGSSHLQDPEIYFMCLTEVCYAADVDCTISCIHSKFNTQDTPKRN</sequence>
<dbReference type="InterPro" id="IPR055355">
    <property type="entry name" value="ZP-C"/>
</dbReference>
<evidence type="ECO:0000256" key="8">
    <source>
        <dbReference type="ARBA" id="ARBA00023157"/>
    </source>
</evidence>
<dbReference type="InterPro" id="IPR001507">
    <property type="entry name" value="ZP_dom"/>
</dbReference>
<dbReference type="GO" id="GO:0035804">
    <property type="term" value="F:structural constituent of egg coat"/>
    <property type="evidence" value="ECO:0007669"/>
    <property type="project" value="TreeGrafter"/>
</dbReference>
<accession>A0A6I9N3P3</accession>
<evidence type="ECO:0000313" key="12">
    <source>
        <dbReference type="Proteomes" id="UP000504611"/>
    </source>
</evidence>
<feature type="domain" description="ZP" evidence="11">
    <location>
        <begin position="1"/>
        <end position="141"/>
    </location>
</feature>
<evidence type="ECO:0000256" key="5">
    <source>
        <dbReference type="ARBA" id="ARBA00022692"/>
    </source>
</evidence>
<name>A0A6I9N3P3_9TELE</name>
<dbReference type="KEGG" id="ncc:104944762"/>
<gene>
    <name evidence="13" type="primary">LOC104944762</name>
</gene>
<keyword evidence="3" id="KW-0272">Extracellular matrix</keyword>